<accession>C9PRU0</accession>
<gene>
    <name evidence="8" type="ORF">HMPREF0621_1714</name>
</gene>
<protein>
    <recommendedName>
        <fullName evidence="7">UPF0266 membrane protein HMPREF0621_1714</fullName>
    </recommendedName>
</protein>
<evidence type="ECO:0000256" key="2">
    <source>
        <dbReference type="ARBA" id="ARBA00009962"/>
    </source>
</evidence>
<evidence type="ECO:0000313" key="9">
    <source>
        <dbReference type="Proteomes" id="UP000005519"/>
    </source>
</evidence>
<keyword evidence="5 7" id="KW-1133">Transmembrane helix</keyword>
<feature type="transmembrane region" description="Helical" evidence="7">
    <location>
        <begin position="71"/>
        <end position="93"/>
    </location>
</feature>
<dbReference type="HAMAP" id="MF_01071">
    <property type="entry name" value="UPF0266"/>
    <property type="match status" value="1"/>
</dbReference>
<feature type="transmembrane region" description="Helical" evidence="7">
    <location>
        <begin position="6"/>
        <end position="26"/>
    </location>
</feature>
<dbReference type="InterPro" id="IPR009328">
    <property type="entry name" value="DUF986"/>
</dbReference>
<dbReference type="GO" id="GO:0005886">
    <property type="term" value="C:plasma membrane"/>
    <property type="evidence" value="ECO:0007669"/>
    <property type="project" value="UniProtKB-SubCell"/>
</dbReference>
<comment type="similarity">
    <text evidence="2 7">Belongs to the UPF0266 family.</text>
</comment>
<name>C9PRU0_9PAST</name>
<evidence type="ECO:0000256" key="3">
    <source>
        <dbReference type="ARBA" id="ARBA00022475"/>
    </source>
</evidence>
<evidence type="ECO:0000256" key="6">
    <source>
        <dbReference type="ARBA" id="ARBA00023136"/>
    </source>
</evidence>
<evidence type="ECO:0000256" key="5">
    <source>
        <dbReference type="ARBA" id="ARBA00022989"/>
    </source>
</evidence>
<reference evidence="8 9" key="1">
    <citation type="submission" date="2009-10" db="EMBL/GenBank/DDBJ databases">
        <authorList>
            <person name="Muzny D."/>
            <person name="Qin X."/>
            <person name="Deng J."/>
            <person name="Jiang H."/>
            <person name="Liu Y."/>
            <person name="Qu J."/>
            <person name="Song X.-Z."/>
            <person name="Zhang L."/>
            <person name="Thornton R."/>
            <person name="Coyle M."/>
            <person name="Francisco L."/>
            <person name="Jackson L."/>
            <person name="Javaid M."/>
            <person name="Korchina V."/>
            <person name="Kovar C."/>
            <person name="Mata R."/>
            <person name="Mathew T."/>
            <person name="Ngo R."/>
            <person name="Nguyen L."/>
            <person name="Nguyen N."/>
            <person name="Okwuonu G."/>
            <person name="Ongeri F."/>
            <person name="Pham C."/>
            <person name="Simmons D."/>
            <person name="Wilczek-Boney K."/>
            <person name="Hale W."/>
            <person name="Jakkamsetti A."/>
            <person name="Pham P."/>
            <person name="Ruth R."/>
            <person name="San Lucas F."/>
            <person name="Warren J."/>
            <person name="Zhang J."/>
            <person name="Zhao Z."/>
            <person name="Zhou C."/>
            <person name="Zhu D."/>
            <person name="Lee S."/>
            <person name="Bess C."/>
            <person name="Blankenburg K."/>
            <person name="Forbes L."/>
            <person name="Fu Q."/>
            <person name="Gubbala S."/>
            <person name="Hirani K."/>
            <person name="Jayaseelan J.C."/>
            <person name="Lara F."/>
            <person name="Munidasa M."/>
            <person name="Palculict T."/>
            <person name="Patil S."/>
            <person name="Pu L.-L."/>
            <person name="Saada N."/>
            <person name="Tang L."/>
            <person name="Weissenberger G."/>
            <person name="Zhu Y."/>
            <person name="Hemphill L."/>
            <person name="Shang Y."/>
            <person name="Youmans B."/>
            <person name="Ayvaz T."/>
            <person name="Ross M."/>
            <person name="Santibanez J."/>
            <person name="Aqrawi P."/>
            <person name="Gross S."/>
            <person name="Joshi V."/>
            <person name="Fowler G."/>
            <person name="Nazareth L."/>
            <person name="Reid J."/>
            <person name="Worley K."/>
            <person name="Petrosino J."/>
            <person name="Highlander S."/>
            <person name="Gibbs R."/>
        </authorList>
    </citation>
    <scope>NUCLEOTIDE SEQUENCE [LARGE SCALE GENOMIC DNA]</scope>
    <source>
        <strain evidence="8 9">ATCC 43325</strain>
    </source>
</reference>
<keyword evidence="3 7" id="KW-1003">Cell membrane</keyword>
<evidence type="ECO:0000256" key="4">
    <source>
        <dbReference type="ARBA" id="ARBA00022692"/>
    </source>
</evidence>
<dbReference type="STRING" id="667128.HMPREF0621_1714"/>
<dbReference type="NCBIfam" id="NF002791">
    <property type="entry name" value="PRK02913.1"/>
    <property type="match status" value="1"/>
</dbReference>
<keyword evidence="4 7" id="KW-0812">Transmembrane</keyword>
<dbReference type="HOGENOM" id="CLU_133645_0_0_6"/>
<proteinExistence type="inferred from homology"/>
<dbReference type="AlphaFoldDB" id="C9PRU0"/>
<dbReference type="Pfam" id="PF06173">
    <property type="entry name" value="DUF986"/>
    <property type="match status" value="1"/>
</dbReference>
<dbReference type="EMBL" id="ACZR01000018">
    <property type="protein sequence ID" value="EEX49667.1"/>
    <property type="molecule type" value="Genomic_DNA"/>
</dbReference>
<keyword evidence="6 7" id="KW-0472">Membrane</keyword>
<sequence length="153" mass="17740">MFMINTLLLLGIVLFFCYAFYDQFVMDLWKGKTLLKVHLKKQAKKDAVIFIVLIFIIIYQTQANISSVTLYLLGMLIVLTVYAAFVRAPVLLLKEKGFFFGNLYFQYDKINQINLAENNILVIDLITGKRLLAHLLNEEDKSLLVQFFGGYRK</sequence>
<feature type="transmembrane region" description="Helical" evidence="7">
    <location>
        <begin position="47"/>
        <end position="65"/>
    </location>
</feature>
<keyword evidence="9" id="KW-1185">Reference proteome</keyword>
<comment type="subcellular location">
    <subcellularLocation>
        <location evidence="1 7">Cell membrane</location>
        <topology evidence="1 7">Multi-pass membrane protein</topology>
    </subcellularLocation>
</comment>
<comment type="caution">
    <text evidence="8">The sequence shown here is derived from an EMBL/GenBank/DDBJ whole genome shotgun (WGS) entry which is preliminary data.</text>
</comment>
<dbReference type="Proteomes" id="UP000005519">
    <property type="component" value="Unassembled WGS sequence"/>
</dbReference>
<dbReference type="PIRSF" id="PIRSF020687">
    <property type="entry name" value="UCP020687"/>
    <property type="match status" value="1"/>
</dbReference>
<evidence type="ECO:0000256" key="7">
    <source>
        <dbReference type="HAMAP-Rule" id="MF_01071"/>
    </source>
</evidence>
<evidence type="ECO:0000313" key="8">
    <source>
        <dbReference type="EMBL" id="EEX49667.1"/>
    </source>
</evidence>
<evidence type="ECO:0000256" key="1">
    <source>
        <dbReference type="ARBA" id="ARBA00004651"/>
    </source>
</evidence>
<organism evidence="8 9">
    <name type="scientific">Pasteurella dagmatis ATCC 43325</name>
    <dbReference type="NCBI Taxonomy" id="667128"/>
    <lineage>
        <taxon>Bacteria</taxon>
        <taxon>Pseudomonadati</taxon>
        <taxon>Pseudomonadota</taxon>
        <taxon>Gammaproteobacteria</taxon>
        <taxon>Pasteurellales</taxon>
        <taxon>Pasteurellaceae</taxon>
        <taxon>Pasteurella</taxon>
    </lineage>
</organism>